<feature type="transmembrane region" description="Helical" evidence="2">
    <location>
        <begin position="34"/>
        <end position="55"/>
    </location>
</feature>
<keyword evidence="4" id="KW-1185">Reference proteome</keyword>
<keyword evidence="2" id="KW-0812">Transmembrane</keyword>
<dbReference type="RefSeq" id="WP_114802264.1">
    <property type="nucleotide sequence ID" value="NZ_QQAV01000002.1"/>
</dbReference>
<dbReference type="AlphaFoldDB" id="A0A370FJ74"/>
<comment type="caution">
    <text evidence="3">The sequence shown here is derived from an EMBL/GenBank/DDBJ whole genome shotgun (WGS) entry which is preliminary data.</text>
</comment>
<accession>A0A370FJ74</accession>
<evidence type="ECO:0000256" key="1">
    <source>
        <dbReference type="SAM" id="MobiDB-lite"/>
    </source>
</evidence>
<keyword evidence="2" id="KW-0472">Membrane</keyword>
<dbReference type="OrthoDB" id="6902852at2"/>
<gene>
    <name evidence="3" type="ORF">DFR41_10277</name>
</gene>
<name>A0A370FJ74_9BURK</name>
<evidence type="ECO:0008006" key="5">
    <source>
        <dbReference type="Google" id="ProtNLM"/>
    </source>
</evidence>
<feature type="transmembrane region" description="Helical" evidence="2">
    <location>
        <begin position="62"/>
        <end position="80"/>
    </location>
</feature>
<feature type="region of interest" description="Disordered" evidence="1">
    <location>
        <begin position="1"/>
        <end position="25"/>
    </location>
</feature>
<keyword evidence="2" id="KW-1133">Transmembrane helix</keyword>
<organism evidence="3 4">
    <name type="scientific">Pseudacidovorax intermedius</name>
    <dbReference type="NCBI Taxonomy" id="433924"/>
    <lineage>
        <taxon>Bacteria</taxon>
        <taxon>Pseudomonadati</taxon>
        <taxon>Pseudomonadota</taxon>
        <taxon>Betaproteobacteria</taxon>
        <taxon>Burkholderiales</taxon>
        <taxon>Comamonadaceae</taxon>
        <taxon>Pseudacidovorax</taxon>
    </lineage>
</organism>
<evidence type="ECO:0000313" key="4">
    <source>
        <dbReference type="Proteomes" id="UP000255265"/>
    </source>
</evidence>
<dbReference type="EMBL" id="QQAV01000002">
    <property type="protein sequence ID" value="RDI27045.1"/>
    <property type="molecule type" value="Genomic_DNA"/>
</dbReference>
<dbReference type="Proteomes" id="UP000255265">
    <property type="component" value="Unassembled WGS sequence"/>
</dbReference>
<protein>
    <recommendedName>
        <fullName evidence="5">DUF4175 domain-containing protein</fullName>
    </recommendedName>
</protein>
<proteinExistence type="predicted"/>
<reference evidence="3 4" key="1">
    <citation type="submission" date="2018-07" db="EMBL/GenBank/DDBJ databases">
        <title>Genomic Encyclopedia of Type Strains, Phase IV (KMG-IV): sequencing the most valuable type-strain genomes for metagenomic binning, comparative biology and taxonomic classification.</title>
        <authorList>
            <person name="Goeker M."/>
        </authorList>
    </citation>
    <scope>NUCLEOTIDE SEQUENCE [LARGE SCALE GENOMIC DNA]</scope>
    <source>
        <strain evidence="3 4">DSM 21352</strain>
    </source>
</reference>
<evidence type="ECO:0000313" key="3">
    <source>
        <dbReference type="EMBL" id="RDI27045.1"/>
    </source>
</evidence>
<evidence type="ECO:0000256" key="2">
    <source>
        <dbReference type="SAM" id="Phobius"/>
    </source>
</evidence>
<sequence length="83" mass="8692">MSARPADATGHRGASVADGAPANPGADRRPWGGLWGWPLVFGVSTAIGLVSSLFSDGGFGDWLGWLTLGAPVAACLWWGWLRR</sequence>